<gene>
    <name evidence="8" type="ORF">OBRU01_18953</name>
</gene>
<dbReference type="EMBL" id="JTDY01004555">
    <property type="protein sequence ID" value="KOB68015.1"/>
    <property type="molecule type" value="Genomic_DNA"/>
</dbReference>
<evidence type="ECO:0000256" key="4">
    <source>
        <dbReference type="ARBA" id="ARBA00022963"/>
    </source>
</evidence>
<dbReference type="FunFam" id="3.40.50.1820:FF:000057">
    <property type="entry name" value="Lipase"/>
    <property type="match status" value="1"/>
</dbReference>
<dbReference type="InterPro" id="IPR006693">
    <property type="entry name" value="AB_hydrolase_lipase"/>
</dbReference>
<evidence type="ECO:0000259" key="7">
    <source>
        <dbReference type="Pfam" id="PF04083"/>
    </source>
</evidence>
<reference evidence="8 9" key="1">
    <citation type="journal article" date="2015" name="Genome Biol. Evol.">
        <title>The genome of winter moth (Operophtera brumata) provides a genomic perspective on sexual dimorphism and phenology.</title>
        <authorList>
            <person name="Derks M.F."/>
            <person name="Smit S."/>
            <person name="Salis L."/>
            <person name="Schijlen E."/>
            <person name="Bossers A."/>
            <person name="Mateman C."/>
            <person name="Pijl A.S."/>
            <person name="de Ridder D."/>
            <person name="Groenen M.A."/>
            <person name="Visser M.E."/>
            <person name="Megens H.J."/>
        </authorList>
    </citation>
    <scope>NUCLEOTIDE SEQUENCE [LARGE SCALE GENOMIC DNA]</scope>
    <source>
        <strain evidence="8">WM2013NL</strain>
        <tissue evidence="8">Head and thorax</tissue>
    </source>
</reference>
<name>A0A0L7KXY4_OPEBR</name>
<comment type="similarity">
    <text evidence="1">Belongs to the AB hydrolase superfamily. Lipase family.</text>
</comment>
<dbReference type="STRING" id="104452.A0A0L7KXY4"/>
<evidence type="ECO:0000313" key="8">
    <source>
        <dbReference type="EMBL" id="KOB68015.1"/>
    </source>
</evidence>
<protein>
    <submittedName>
        <fullName evidence="8">Acidic lipase</fullName>
    </submittedName>
</protein>
<evidence type="ECO:0000256" key="3">
    <source>
        <dbReference type="ARBA" id="ARBA00022801"/>
    </source>
</evidence>
<dbReference type="InterPro" id="IPR029058">
    <property type="entry name" value="AB_hydrolase_fold"/>
</dbReference>
<accession>A0A0L7KXY4</accession>
<dbReference type="Pfam" id="PF04083">
    <property type="entry name" value="Abhydro_lipase"/>
    <property type="match status" value="1"/>
</dbReference>
<evidence type="ECO:0000256" key="1">
    <source>
        <dbReference type="ARBA" id="ARBA00010701"/>
    </source>
</evidence>
<organism evidence="8 9">
    <name type="scientific">Operophtera brumata</name>
    <name type="common">Winter moth</name>
    <name type="synonym">Phalaena brumata</name>
    <dbReference type="NCBI Taxonomy" id="104452"/>
    <lineage>
        <taxon>Eukaryota</taxon>
        <taxon>Metazoa</taxon>
        <taxon>Ecdysozoa</taxon>
        <taxon>Arthropoda</taxon>
        <taxon>Hexapoda</taxon>
        <taxon>Insecta</taxon>
        <taxon>Pterygota</taxon>
        <taxon>Neoptera</taxon>
        <taxon>Endopterygota</taxon>
        <taxon>Lepidoptera</taxon>
        <taxon>Glossata</taxon>
        <taxon>Ditrysia</taxon>
        <taxon>Geometroidea</taxon>
        <taxon>Geometridae</taxon>
        <taxon>Larentiinae</taxon>
        <taxon>Operophtera</taxon>
    </lineage>
</organism>
<dbReference type="Gene3D" id="3.40.50.1820">
    <property type="entry name" value="alpha/beta hydrolase"/>
    <property type="match status" value="1"/>
</dbReference>
<evidence type="ECO:0000256" key="6">
    <source>
        <dbReference type="ARBA" id="ARBA00023180"/>
    </source>
</evidence>
<evidence type="ECO:0000256" key="5">
    <source>
        <dbReference type="ARBA" id="ARBA00023098"/>
    </source>
</evidence>
<feature type="domain" description="Partial AB-hydrolase lipase" evidence="7">
    <location>
        <begin position="93"/>
        <end position="148"/>
    </location>
</feature>
<keyword evidence="4" id="KW-0442">Lipid degradation</keyword>
<dbReference type="AlphaFoldDB" id="A0A0L7KXY4"/>
<keyword evidence="3" id="KW-0378">Hydrolase</keyword>
<keyword evidence="2" id="KW-0732">Signal</keyword>
<dbReference type="GO" id="GO:0016042">
    <property type="term" value="P:lipid catabolic process"/>
    <property type="evidence" value="ECO:0007669"/>
    <property type="project" value="UniProtKB-KW"/>
</dbReference>
<evidence type="ECO:0000313" key="9">
    <source>
        <dbReference type="Proteomes" id="UP000037510"/>
    </source>
</evidence>
<dbReference type="PANTHER" id="PTHR11005">
    <property type="entry name" value="LYSOSOMAL ACID LIPASE-RELATED"/>
    <property type="match status" value="1"/>
</dbReference>
<dbReference type="GO" id="GO:0016787">
    <property type="term" value="F:hydrolase activity"/>
    <property type="evidence" value="ECO:0007669"/>
    <property type="project" value="UniProtKB-KW"/>
</dbReference>
<dbReference type="Proteomes" id="UP000037510">
    <property type="component" value="Unassembled WGS sequence"/>
</dbReference>
<dbReference type="SUPFAM" id="SSF53474">
    <property type="entry name" value="alpha/beta-Hydrolases"/>
    <property type="match status" value="1"/>
</dbReference>
<comment type="caution">
    <text evidence="8">The sequence shown here is derived from an EMBL/GenBank/DDBJ whole genome shotgun (WGS) entry which is preliminary data.</text>
</comment>
<keyword evidence="5" id="KW-0443">Lipid metabolism</keyword>
<keyword evidence="6" id="KW-0325">Glycoprotein</keyword>
<sequence>MGSDFTDKVDTLFDNIRVFFSDIRAKVISVLSFDNYKNKGKPKKLLQNEEKAPKLDTRKYISLFSGRPFYNNHNKTPAFINLKLQSVMHLATPQLAQWHGRKMESHFVKTIDGYVLTLHRIQNYPISSNNRTVLLHHGLLGSSTDWILLGPIKSLPYILEGAGYDVWITNARGNYYSRGHLTITVDFPEYWNFSWQEMGQYDLPAVIDYIRRIKNSTELIDFIGHSMGATALLVLLSTAPRYNDYLRLAILLAPLAFMSNVQGPLKELSSLPQEIIKTMGTEEFLSSRKVPSWLAHRYCRGLKTFCSNPLSFLSGDHQKKNCDLGFIARLLYNVPAGASSNTILHYIQLIKSSKFHKFNNSSSEFPVKDITLPIVLFSSSEDWLATTPDVLKLYFSIQNPIDHYIIRNRNVSHTDFVWGSEASVLVFSKIVKYLEVGLSWNMLKTNSVY</sequence>
<evidence type="ECO:0000256" key="2">
    <source>
        <dbReference type="ARBA" id="ARBA00022729"/>
    </source>
</evidence>
<proteinExistence type="inferred from homology"/>
<keyword evidence="9" id="KW-1185">Reference proteome</keyword>